<dbReference type="Gene3D" id="1.20.5.170">
    <property type="match status" value="1"/>
</dbReference>
<protein>
    <recommendedName>
        <fullName evidence="11">Nucleoporin NSP1</fullName>
    </recommendedName>
    <alternativeName>
        <fullName evidence="12">Nuclear pore protein NSP1</fullName>
    </alternativeName>
    <alternativeName>
        <fullName evidence="13">Nucleoskeletal-like protein</fullName>
    </alternativeName>
</protein>
<evidence type="ECO:0000313" key="17">
    <source>
        <dbReference type="Proteomes" id="UP000076798"/>
    </source>
</evidence>
<evidence type="ECO:0000256" key="9">
    <source>
        <dbReference type="ARBA" id="ARBA00023132"/>
    </source>
</evidence>
<keyword evidence="9" id="KW-0906">Nuclear pore complex</keyword>
<dbReference type="PANTHER" id="PTHR12084">
    <property type="entry name" value="NUCLEAR PORE GLYCOPROTEIN P62-RELATED"/>
    <property type="match status" value="1"/>
</dbReference>
<evidence type="ECO:0000256" key="13">
    <source>
        <dbReference type="ARBA" id="ARBA00081079"/>
    </source>
</evidence>
<evidence type="ECO:0000256" key="1">
    <source>
        <dbReference type="ARBA" id="ARBA00004335"/>
    </source>
</evidence>
<feature type="compositionally biased region" description="Low complexity" evidence="14">
    <location>
        <begin position="96"/>
        <end position="124"/>
    </location>
</feature>
<feature type="region of interest" description="Disordered" evidence="14">
    <location>
        <begin position="1"/>
        <end position="332"/>
    </location>
</feature>
<evidence type="ECO:0000259" key="15">
    <source>
        <dbReference type="Pfam" id="PF05064"/>
    </source>
</evidence>
<feature type="compositionally biased region" description="Gly residues" evidence="14">
    <location>
        <begin position="125"/>
        <end position="135"/>
    </location>
</feature>
<dbReference type="InterPro" id="IPR026010">
    <property type="entry name" value="NSP1/NUP62"/>
</dbReference>
<dbReference type="InterPro" id="IPR007758">
    <property type="entry name" value="Nucleoporin_NSP1_C"/>
</dbReference>
<reference evidence="16 17" key="1">
    <citation type="journal article" date="2016" name="Mol. Biol. Evol.">
        <title>Comparative Genomics of Early-Diverging Mushroom-Forming Fungi Provides Insights into the Origins of Lignocellulose Decay Capabilities.</title>
        <authorList>
            <person name="Nagy L.G."/>
            <person name="Riley R."/>
            <person name="Tritt A."/>
            <person name="Adam C."/>
            <person name="Daum C."/>
            <person name="Floudas D."/>
            <person name="Sun H."/>
            <person name="Yadav J.S."/>
            <person name="Pangilinan J."/>
            <person name="Larsson K.H."/>
            <person name="Matsuura K."/>
            <person name="Barry K."/>
            <person name="Labutti K."/>
            <person name="Kuo R."/>
            <person name="Ohm R.A."/>
            <person name="Bhattacharya S.S."/>
            <person name="Shirouzu T."/>
            <person name="Yoshinaga Y."/>
            <person name="Martin F.M."/>
            <person name="Grigoriev I.V."/>
            <person name="Hibbett D.S."/>
        </authorList>
    </citation>
    <scope>NUCLEOTIDE SEQUENCE [LARGE SCALE GENOMIC DNA]</scope>
    <source>
        <strain evidence="16 17">HHB10207 ss-3</strain>
    </source>
</reference>
<feature type="compositionally biased region" description="Low complexity" evidence="14">
    <location>
        <begin position="222"/>
        <end position="238"/>
    </location>
</feature>
<dbReference type="FunFam" id="1.20.5.170:FF:000040">
    <property type="entry name" value="Nuclear pore glycoprotein p62"/>
    <property type="match status" value="1"/>
</dbReference>
<feature type="compositionally biased region" description="Low complexity" evidence="14">
    <location>
        <begin position="17"/>
        <end position="43"/>
    </location>
</feature>
<dbReference type="OrthoDB" id="344345at2759"/>
<keyword evidence="7" id="KW-0653">Protein transport</keyword>
<dbReference type="GO" id="GO:0017056">
    <property type="term" value="F:structural constituent of nuclear pore"/>
    <property type="evidence" value="ECO:0007669"/>
    <property type="project" value="InterPro"/>
</dbReference>
<dbReference type="GO" id="GO:0044613">
    <property type="term" value="C:nuclear pore central transport channel"/>
    <property type="evidence" value="ECO:0007669"/>
    <property type="project" value="TreeGrafter"/>
</dbReference>
<organism evidence="16 17">
    <name type="scientific">Sistotremastrum suecicum HHB10207 ss-3</name>
    <dbReference type="NCBI Taxonomy" id="1314776"/>
    <lineage>
        <taxon>Eukaryota</taxon>
        <taxon>Fungi</taxon>
        <taxon>Dikarya</taxon>
        <taxon>Basidiomycota</taxon>
        <taxon>Agaricomycotina</taxon>
        <taxon>Agaricomycetes</taxon>
        <taxon>Sistotremastrales</taxon>
        <taxon>Sistotremastraceae</taxon>
        <taxon>Sistotremastrum</taxon>
    </lineage>
</organism>
<feature type="compositionally biased region" description="Polar residues" evidence="14">
    <location>
        <begin position="139"/>
        <end position="158"/>
    </location>
</feature>
<feature type="compositionally biased region" description="Polar residues" evidence="14">
    <location>
        <begin position="58"/>
        <end position="74"/>
    </location>
</feature>
<name>A0A166HRS7_9AGAM</name>
<keyword evidence="5" id="KW-0813">Transport</keyword>
<dbReference type="GO" id="GO:0051028">
    <property type="term" value="P:mRNA transport"/>
    <property type="evidence" value="ECO:0007669"/>
    <property type="project" value="UniProtKB-KW"/>
</dbReference>
<dbReference type="GO" id="GO:0006606">
    <property type="term" value="P:protein import into nucleus"/>
    <property type="evidence" value="ECO:0007669"/>
    <property type="project" value="TreeGrafter"/>
</dbReference>
<feature type="region of interest" description="Disordered" evidence="14">
    <location>
        <begin position="513"/>
        <end position="542"/>
    </location>
</feature>
<feature type="compositionally biased region" description="Gly residues" evidence="14">
    <location>
        <begin position="533"/>
        <end position="542"/>
    </location>
</feature>
<evidence type="ECO:0000256" key="2">
    <source>
        <dbReference type="ARBA" id="ARBA00004567"/>
    </source>
</evidence>
<evidence type="ECO:0000256" key="10">
    <source>
        <dbReference type="ARBA" id="ARBA00023242"/>
    </source>
</evidence>
<feature type="compositionally biased region" description="Polar residues" evidence="14">
    <location>
        <begin position="239"/>
        <end position="253"/>
    </location>
</feature>
<gene>
    <name evidence="16" type="ORF">SISSUDRAFT_1058153</name>
</gene>
<proteinExistence type="inferred from homology"/>
<evidence type="ECO:0000256" key="7">
    <source>
        <dbReference type="ARBA" id="ARBA00022927"/>
    </source>
</evidence>
<feature type="compositionally biased region" description="Polar residues" evidence="14">
    <location>
        <begin position="279"/>
        <end position="289"/>
    </location>
</feature>
<dbReference type="AlphaFoldDB" id="A0A166HRS7"/>
<dbReference type="PANTHER" id="PTHR12084:SF0">
    <property type="entry name" value="NUCLEAR PORE GLYCOPROTEIN P62"/>
    <property type="match status" value="1"/>
</dbReference>
<evidence type="ECO:0000256" key="3">
    <source>
        <dbReference type="ARBA" id="ARBA00004620"/>
    </source>
</evidence>
<dbReference type="Proteomes" id="UP000076798">
    <property type="component" value="Unassembled WGS sequence"/>
</dbReference>
<comment type="subcellular location">
    <subcellularLocation>
        <location evidence="1">Nucleus membrane</location>
        <topology evidence="1">Peripheral membrane protein</topology>
        <orientation evidence="1">Cytoplasmic side</orientation>
    </subcellularLocation>
    <subcellularLocation>
        <location evidence="3">Nucleus membrane</location>
        <topology evidence="3">Peripheral membrane protein</topology>
        <orientation evidence="3">Nucleoplasmic side</orientation>
    </subcellularLocation>
    <subcellularLocation>
        <location evidence="2">Nucleus</location>
        <location evidence="2">Nuclear pore complex</location>
    </subcellularLocation>
</comment>
<feature type="domain" description="Nucleoporin NSP1-like C-terminal" evidence="15">
    <location>
        <begin position="325"/>
        <end position="423"/>
    </location>
</feature>
<dbReference type="GO" id="GO:0031965">
    <property type="term" value="C:nuclear membrane"/>
    <property type="evidence" value="ECO:0007669"/>
    <property type="project" value="UniProtKB-SubCell"/>
</dbReference>
<evidence type="ECO:0000313" key="16">
    <source>
        <dbReference type="EMBL" id="KZT43021.1"/>
    </source>
</evidence>
<comment type="similarity">
    <text evidence="4">Belongs to the nucleoporin NSP1/NUP62 family.</text>
</comment>
<keyword evidence="8" id="KW-0811">Translocation</keyword>
<accession>A0A166HRS7</accession>
<dbReference type="STRING" id="1314776.A0A166HRS7"/>
<sequence>MAQPNFFPNFGKTNNQTPATPSSSTANSSGAPAAPAFGTAAGSAFGGFGGSPNAFGTSGSNTNIFGQKTQTSTDAPKPPVPLFGNTASNPPAFSLGGSATNPTSTNTPSAPTGTTGGTSTPGTNLFGGFGGGGGLFNTKPTESANATSSSTQGASNIFGSAPKPAENTNAASPAATFGSSNTPRANEPPKPSFAGFSMPSSANSAGTSTPSTNLFGVQTTTNPSKPEAPASNSPAEPKTNTTVPLFGSANLNKDTGKEKEPAPTPSFFGLGGAKPIETTKPSDTSTGQGTKDDAHKPSTSNPSGPSFGIPAPSADKPATQNATAPVPPPSLLRGKSIEEIVNRWDRELEAQVVEFNRVAGEVAAWDRTLIDNGTYLSKLYNEVQVAENSQSLIEQSLNSIDAQQQELEAVLSVYEKQAKEILDGSGGGLRALDTGPADAERDRNFTLAADLSTKLDDLTKSLLQMIESVNELSVSQGSGTEGKNDPLSQIADVLNEHLASLNWIDTSIQEMETEVQDVTQRTSSLSAQQNGPKGRGFGASRS</sequence>
<evidence type="ECO:0000256" key="12">
    <source>
        <dbReference type="ARBA" id="ARBA00078941"/>
    </source>
</evidence>
<keyword evidence="10" id="KW-0539">Nucleus</keyword>
<dbReference type="Pfam" id="PF05064">
    <property type="entry name" value="Nsp1_C"/>
    <property type="match status" value="1"/>
</dbReference>
<feature type="compositionally biased region" description="Polar residues" evidence="14">
    <location>
        <begin position="198"/>
        <end position="221"/>
    </location>
</feature>
<evidence type="ECO:0000256" key="5">
    <source>
        <dbReference type="ARBA" id="ARBA00022448"/>
    </source>
</evidence>
<keyword evidence="17" id="KW-1185">Reference proteome</keyword>
<evidence type="ECO:0000256" key="14">
    <source>
        <dbReference type="SAM" id="MobiDB-lite"/>
    </source>
</evidence>
<evidence type="ECO:0000256" key="4">
    <source>
        <dbReference type="ARBA" id="ARBA00005911"/>
    </source>
</evidence>
<keyword evidence="6" id="KW-0509">mRNA transport</keyword>
<evidence type="ECO:0000256" key="6">
    <source>
        <dbReference type="ARBA" id="ARBA00022816"/>
    </source>
</evidence>
<evidence type="ECO:0000256" key="11">
    <source>
        <dbReference type="ARBA" id="ARBA00068864"/>
    </source>
</evidence>
<evidence type="ECO:0000256" key="8">
    <source>
        <dbReference type="ARBA" id="ARBA00023010"/>
    </source>
</evidence>
<dbReference type="GO" id="GO:0006405">
    <property type="term" value="P:RNA export from nucleus"/>
    <property type="evidence" value="ECO:0007669"/>
    <property type="project" value="TreeGrafter"/>
</dbReference>
<feature type="compositionally biased region" description="Polar residues" evidence="14">
    <location>
        <begin position="513"/>
        <end position="531"/>
    </location>
</feature>
<feature type="compositionally biased region" description="Polar residues" evidence="14">
    <location>
        <begin position="166"/>
        <end position="184"/>
    </location>
</feature>
<dbReference type="EMBL" id="KV428010">
    <property type="protein sequence ID" value="KZT43021.1"/>
    <property type="molecule type" value="Genomic_DNA"/>
</dbReference>
<dbReference type="GO" id="GO:0005543">
    <property type="term" value="F:phospholipid binding"/>
    <property type="evidence" value="ECO:0007669"/>
    <property type="project" value="TreeGrafter"/>
</dbReference>